<organism evidence="3">
    <name type="scientific">Dactylosporangium sp. SC14051</name>
    <dbReference type="NCBI Taxonomy" id="1239282"/>
    <lineage>
        <taxon>Bacteria</taxon>
        <taxon>Bacillati</taxon>
        <taxon>Actinomycetota</taxon>
        <taxon>Actinomycetes</taxon>
        <taxon>Micromonosporales</taxon>
        <taxon>Micromonosporaceae</taxon>
        <taxon>Dactylosporangium</taxon>
    </lineage>
</organism>
<evidence type="ECO:0000259" key="2">
    <source>
        <dbReference type="Pfam" id="PF01243"/>
    </source>
</evidence>
<dbReference type="InterPro" id="IPR052019">
    <property type="entry name" value="F420H2_bilvrd_red/Heme_oxyg"/>
</dbReference>
<dbReference type="EMBL" id="JX262387">
    <property type="protein sequence ID" value="AFU65912.1"/>
    <property type="molecule type" value="Genomic_DNA"/>
</dbReference>
<protein>
    <submittedName>
        <fullName evidence="3">DacO4</fullName>
    </submittedName>
</protein>
<dbReference type="InterPro" id="IPR011576">
    <property type="entry name" value="Pyridox_Oxase_N"/>
</dbReference>
<reference evidence="3" key="1">
    <citation type="journal article" date="2012" name="Angew. Chem. Int. Ed. Engl.">
        <title>Heterologous Expression and Manipulation of Three Tetracycline Biosynthetic Pathways.</title>
        <authorList>
            <person name="Wang P."/>
            <person name="Kim W."/>
            <person name="Pickens L.B."/>
            <person name="Gao X."/>
            <person name="Tang Y."/>
        </authorList>
    </citation>
    <scope>NUCLEOTIDE SEQUENCE</scope>
    <source>
        <strain evidence="3">SC14051</strain>
    </source>
</reference>
<evidence type="ECO:0000313" key="3">
    <source>
        <dbReference type="EMBL" id="AFU65912.1"/>
    </source>
</evidence>
<dbReference type="InterPro" id="IPR012349">
    <property type="entry name" value="Split_barrel_FMN-bd"/>
</dbReference>
<dbReference type="AlphaFoldDB" id="K4I6C0"/>
<dbReference type="PANTHER" id="PTHR35176">
    <property type="entry name" value="HEME OXYGENASE HI_0854-RELATED"/>
    <property type="match status" value="1"/>
</dbReference>
<sequence>MSFTAKEVQYLRSQQLGRLATVGADGTPHNVPVGYRYNADLGTIDITGRDLRRSRKYRDVQAGSRVAFIVDDLPSTAPIVARGLEVRGTAEALSGEEDLIRVRPARIVTWGIEADWQAGPTGRTVRPTTPRSAT</sequence>
<dbReference type="GO" id="GO:0005829">
    <property type="term" value="C:cytosol"/>
    <property type="evidence" value="ECO:0007669"/>
    <property type="project" value="TreeGrafter"/>
</dbReference>
<keyword evidence="1" id="KW-0560">Oxidoreductase</keyword>
<accession>K4I6C0</accession>
<dbReference type="Gene3D" id="2.30.110.10">
    <property type="entry name" value="Electron Transport, Fmn-binding Protein, Chain A"/>
    <property type="match status" value="1"/>
</dbReference>
<dbReference type="InterPro" id="IPR024031">
    <property type="entry name" value="MSMEG_5819/OxyR"/>
</dbReference>
<dbReference type="PANTHER" id="PTHR35176:SF6">
    <property type="entry name" value="HEME OXYGENASE HI_0854-RELATED"/>
    <property type="match status" value="1"/>
</dbReference>
<evidence type="ECO:0000256" key="1">
    <source>
        <dbReference type="ARBA" id="ARBA00023002"/>
    </source>
</evidence>
<dbReference type="GO" id="GO:0070967">
    <property type="term" value="F:coenzyme F420 binding"/>
    <property type="evidence" value="ECO:0007669"/>
    <property type="project" value="TreeGrafter"/>
</dbReference>
<dbReference type="Pfam" id="PF01243">
    <property type="entry name" value="PNPOx_N"/>
    <property type="match status" value="1"/>
</dbReference>
<feature type="domain" description="Pyridoxamine 5'-phosphate oxidase N-terminal" evidence="2">
    <location>
        <begin position="5"/>
        <end position="111"/>
    </location>
</feature>
<gene>
    <name evidence="3" type="primary">dacO4</name>
</gene>
<proteinExistence type="predicted"/>
<dbReference type="SUPFAM" id="SSF50475">
    <property type="entry name" value="FMN-binding split barrel"/>
    <property type="match status" value="1"/>
</dbReference>
<name>K4I6C0_9ACTN</name>
<dbReference type="GO" id="GO:0016627">
    <property type="term" value="F:oxidoreductase activity, acting on the CH-CH group of donors"/>
    <property type="evidence" value="ECO:0007669"/>
    <property type="project" value="TreeGrafter"/>
</dbReference>
<dbReference type="NCBIfam" id="TIGR04023">
    <property type="entry name" value="PPOX_MSMEG_5819"/>
    <property type="match status" value="1"/>
</dbReference>